<dbReference type="Proteomes" id="UP000762676">
    <property type="component" value="Unassembled WGS sequence"/>
</dbReference>
<accession>A0AAV4JX88</accession>
<evidence type="ECO:0000256" key="1">
    <source>
        <dbReference type="SAM" id="MobiDB-lite"/>
    </source>
</evidence>
<evidence type="ECO:0000313" key="3">
    <source>
        <dbReference type="Proteomes" id="UP000762676"/>
    </source>
</evidence>
<protein>
    <submittedName>
        <fullName evidence="2">Uncharacterized protein</fullName>
    </submittedName>
</protein>
<dbReference type="EMBL" id="BMAT01003513">
    <property type="protein sequence ID" value="GFS26971.1"/>
    <property type="molecule type" value="Genomic_DNA"/>
</dbReference>
<sequence>MTADVPVCLSVRPHMIPELQVYNACLAMPSARLFSSQLLKQGRREGEREGEMRETKSLRALQPPPFFSPNFLTRLFVMWLG</sequence>
<proteinExistence type="predicted"/>
<organism evidence="2 3">
    <name type="scientific">Elysia marginata</name>
    <dbReference type="NCBI Taxonomy" id="1093978"/>
    <lineage>
        <taxon>Eukaryota</taxon>
        <taxon>Metazoa</taxon>
        <taxon>Spiralia</taxon>
        <taxon>Lophotrochozoa</taxon>
        <taxon>Mollusca</taxon>
        <taxon>Gastropoda</taxon>
        <taxon>Heterobranchia</taxon>
        <taxon>Euthyneura</taxon>
        <taxon>Panpulmonata</taxon>
        <taxon>Sacoglossa</taxon>
        <taxon>Placobranchoidea</taxon>
        <taxon>Plakobranchidae</taxon>
        <taxon>Elysia</taxon>
    </lineage>
</organism>
<comment type="caution">
    <text evidence="2">The sequence shown here is derived from an EMBL/GenBank/DDBJ whole genome shotgun (WGS) entry which is preliminary data.</text>
</comment>
<evidence type="ECO:0000313" key="2">
    <source>
        <dbReference type="EMBL" id="GFS26971.1"/>
    </source>
</evidence>
<keyword evidence="3" id="KW-1185">Reference proteome</keyword>
<name>A0AAV4JX88_9GAST</name>
<reference evidence="2 3" key="1">
    <citation type="journal article" date="2021" name="Elife">
        <title>Chloroplast acquisition without the gene transfer in kleptoplastic sea slugs, Plakobranchus ocellatus.</title>
        <authorList>
            <person name="Maeda T."/>
            <person name="Takahashi S."/>
            <person name="Yoshida T."/>
            <person name="Shimamura S."/>
            <person name="Takaki Y."/>
            <person name="Nagai Y."/>
            <person name="Toyoda A."/>
            <person name="Suzuki Y."/>
            <person name="Arimoto A."/>
            <person name="Ishii H."/>
            <person name="Satoh N."/>
            <person name="Nishiyama T."/>
            <person name="Hasebe M."/>
            <person name="Maruyama T."/>
            <person name="Minagawa J."/>
            <person name="Obokata J."/>
            <person name="Shigenobu S."/>
        </authorList>
    </citation>
    <scope>NUCLEOTIDE SEQUENCE [LARGE SCALE GENOMIC DNA]</scope>
</reference>
<gene>
    <name evidence="2" type="ORF">ElyMa_001735500</name>
</gene>
<feature type="compositionally biased region" description="Basic and acidic residues" evidence="1">
    <location>
        <begin position="42"/>
        <end position="57"/>
    </location>
</feature>
<feature type="region of interest" description="Disordered" evidence="1">
    <location>
        <begin position="40"/>
        <end position="61"/>
    </location>
</feature>
<dbReference type="AlphaFoldDB" id="A0AAV4JX88"/>